<protein>
    <submittedName>
        <fullName evidence="1">PEP-CTERM sorting domain-containing protein</fullName>
    </submittedName>
</protein>
<evidence type="ECO:0000313" key="2">
    <source>
        <dbReference type="Proteomes" id="UP001278571"/>
    </source>
</evidence>
<reference evidence="1 2" key="1">
    <citation type="submission" date="2023-10" db="EMBL/GenBank/DDBJ databases">
        <authorList>
            <person name="Wang X.X."/>
        </authorList>
    </citation>
    <scope>NUCLEOTIDE SEQUENCE [LARGE SCALE GENOMIC DNA]</scope>
    <source>
        <strain evidence="1 2">NBRC 12816</strain>
    </source>
</reference>
<gene>
    <name evidence="1" type="ORF">R2363_00370</name>
</gene>
<organism evidence="1 2">
    <name type="scientific">Streptomyces roseolus</name>
    <dbReference type="NCBI Taxonomy" id="67358"/>
    <lineage>
        <taxon>Bacteria</taxon>
        <taxon>Bacillati</taxon>
        <taxon>Actinomycetota</taxon>
        <taxon>Actinomycetes</taxon>
        <taxon>Kitasatosporales</taxon>
        <taxon>Streptomycetaceae</taxon>
        <taxon>Streptomyces</taxon>
    </lineage>
</organism>
<feature type="non-terminal residue" evidence="1">
    <location>
        <position position="118"/>
    </location>
</feature>
<dbReference type="EMBL" id="JAWJZF010000075">
    <property type="protein sequence ID" value="MDX2290650.1"/>
    <property type="molecule type" value="Genomic_DNA"/>
</dbReference>
<dbReference type="NCBIfam" id="TIGR02595">
    <property type="entry name" value="PEP_CTERM"/>
    <property type="match status" value="1"/>
</dbReference>
<dbReference type="InterPro" id="IPR013424">
    <property type="entry name" value="Ice-binding_C"/>
</dbReference>
<accession>A0ABU4JZI1</accession>
<comment type="caution">
    <text evidence="1">The sequence shown here is derived from an EMBL/GenBank/DDBJ whole genome shotgun (WGS) entry which is preliminary data.</text>
</comment>
<dbReference type="Proteomes" id="UP001278571">
    <property type="component" value="Unassembled WGS sequence"/>
</dbReference>
<sequence length="118" mass="12584">LTRGTVYSVSFSYAAAQWSLNKGATTETLQVSLGGSTRQTTTYNLPSQGFSGWLSQTFTFMYDGTAPTLKFLATGTPAGEPPMILLDGVTMFDVPEPAAIAGLLSGCAVLARVRRRRL</sequence>
<dbReference type="RefSeq" id="WP_319007270.1">
    <property type="nucleotide sequence ID" value="NZ_JAWJZF010000075.1"/>
</dbReference>
<name>A0ABU4JZI1_9ACTN</name>
<proteinExistence type="predicted"/>
<feature type="non-terminal residue" evidence="1">
    <location>
        <position position="1"/>
    </location>
</feature>
<keyword evidence="2" id="KW-1185">Reference proteome</keyword>
<evidence type="ECO:0000313" key="1">
    <source>
        <dbReference type="EMBL" id="MDX2290650.1"/>
    </source>
</evidence>